<dbReference type="VEuPathDB" id="GiardiaDB:SS50377_25296"/>
<dbReference type="EMBL" id="AUWU02000005">
    <property type="protein sequence ID" value="KAH0573177.1"/>
    <property type="molecule type" value="Genomic_DNA"/>
</dbReference>
<name>V6LC63_9EUKA</name>
<evidence type="ECO:0000313" key="2">
    <source>
        <dbReference type="EMBL" id="EST41823.1"/>
    </source>
</evidence>
<dbReference type="AlphaFoldDB" id="V6LC63"/>
<evidence type="ECO:0000256" key="1">
    <source>
        <dbReference type="SAM" id="Coils"/>
    </source>
</evidence>
<dbReference type="EMBL" id="KI546167">
    <property type="protein sequence ID" value="EST41823.1"/>
    <property type="molecule type" value="Genomic_DNA"/>
</dbReference>
<evidence type="ECO:0000313" key="4">
    <source>
        <dbReference type="Proteomes" id="UP000018208"/>
    </source>
</evidence>
<proteinExistence type="predicted"/>
<gene>
    <name evidence="2" type="ORF">SS50377_18657</name>
    <name evidence="3" type="ORF">SS50377_25296</name>
</gene>
<reference evidence="3" key="2">
    <citation type="submission" date="2020-12" db="EMBL/GenBank/DDBJ databases">
        <title>New Spironucleus salmonicida genome in near-complete chromosomes.</title>
        <authorList>
            <person name="Xu F."/>
            <person name="Kurt Z."/>
            <person name="Jimenez-Gonzalez A."/>
            <person name="Astvaldsson A."/>
            <person name="Andersson J.O."/>
            <person name="Svard S.G."/>
        </authorList>
    </citation>
    <scope>NUCLEOTIDE SEQUENCE</scope>
    <source>
        <strain evidence="3">ATCC 50377</strain>
    </source>
</reference>
<organism evidence="2">
    <name type="scientific">Spironucleus salmonicida</name>
    <dbReference type="NCBI Taxonomy" id="348837"/>
    <lineage>
        <taxon>Eukaryota</taxon>
        <taxon>Metamonada</taxon>
        <taxon>Diplomonadida</taxon>
        <taxon>Hexamitidae</taxon>
        <taxon>Hexamitinae</taxon>
        <taxon>Spironucleus</taxon>
    </lineage>
</organism>
<feature type="coiled-coil region" evidence="1">
    <location>
        <begin position="254"/>
        <end position="324"/>
    </location>
</feature>
<dbReference type="Proteomes" id="UP000018208">
    <property type="component" value="Unassembled WGS sequence"/>
</dbReference>
<sequence length="380" mass="43548">MADKILHQLDQIDQLAQQYESAPNMVQVEQLQNELKDVQNILVDIITSDKYPDEVRDITQRYGEVSQQVERLNEYALNSTSNPVTRQHLIPPTISISSSRQLNTNVQQLRQTLTSMHQAVLETSDVGQITQEQVIEQREIKDISTLAVNSLKQTLNVQNNNLYAENQRLRDQLEEVLAENNDIKQINVTLRAQLDEAVTVATLGEKNTKTLYEERGRNAEDTERLTADVDRYRSKFENLKVLFDMEQKNSSASRQESIQKLTQLEAEKDALFDANSKMQLRLAELEECDMDSAAIEVKRAAQTIIELNKQIDELKNRIGQQQQVDVDTTQALKATIAAIHEGDTQFIEQTVIQKTQLMDQLKSSRSEIDQLKSRLQNKRK</sequence>
<keyword evidence="4" id="KW-1185">Reference proteome</keyword>
<feature type="coiled-coil region" evidence="1">
    <location>
        <begin position="152"/>
        <end position="186"/>
    </location>
</feature>
<protein>
    <submittedName>
        <fullName evidence="2">Uncharacterized protein</fullName>
    </submittedName>
</protein>
<keyword evidence="1" id="KW-0175">Coiled coil</keyword>
<accession>V6LC63</accession>
<evidence type="ECO:0000313" key="3">
    <source>
        <dbReference type="EMBL" id="KAH0573177.1"/>
    </source>
</evidence>
<reference evidence="2 3" key="1">
    <citation type="journal article" date="2014" name="PLoS Genet.">
        <title>The Genome of Spironucleus salmonicida Highlights a Fish Pathogen Adapted to Fluctuating Environments.</title>
        <authorList>
            <person name="Xu F."/>
            <person name="Jerlstrom-Hultqvist J."/>
            <person name="Einarsson E."/>
            <person name="Astvaldsson A."/>
            <person name="Svard S.G."/>
            <person name="Andersson J.O."/>
        </authorList>
    </citation>
    <scope>NUCLEOTIDE SEQUENCE</scope>
    <source>
        <strain evidence="3">ATCC 50377</strain>
    </source>
</reference>